<dbReference type="PANTHER" id="PTHR31900:SF34">
    <property type="entry name" value="EMB|CAB62440.1-RELATED"/>
    <property type="match status" value="1"/>
</dbReference>
<gene>
    <name evidence="3" type="primary">LOC101488277</name>
</gene>
<protein>
    <submittedName>
        <fullName evidence="3">F-box/FBD/LRR-repeat protein At4g26340-like</fullName>
    </submittedName>
</protein>
<reference evidence="3" key="1">
    <citation type="submission" date="2025-08" db="UniProtKB">
        <authorList>
            <consortium name="RefSeq"/>
        </authorList>
    </citation>
    <scope>IDENTIFICATION</scope>
    <source>
        <tissue evidence="3">Etiolated seedlings</tissue>
    </source>
</reference>
<dbReference type="Proteomes" id="UP000087171">
    <property type="component" value="Unplaced"/>
</dbReference>
<dbReference type="PaxDb" id="3827-XP_004514346.1"/>
<dbReference type="InterPro" id="IPR053781">
    <property type="entry name" value="F-box_AtFBL13-like"/>
</dbReference>
<organism evidence="2 3">
    <name type="scientific">Cicer arietinum</name>
    <name type="common">Chickpea</name>
    <name type="synonym">Garbanzo</name>
    <dbReference type="NCBI Taxonomy" id="3827"/>
    <lineage>
        <taxon>Eukaryota</taxon>
        <taxon>Viridiplantae</taxon>
        <taxon>Streptophyta</taxon>
        <taxon>Embryophyta</taxon>
        <taxon>Tracheophyta</taxon>
        <taxon>Spermatophyta</taxon>
        <taxon>Magnoliopsida</taxon>
        <taxon>eudicotyledons</taxon>
        <taxon>Gunneridae</taxon>
        <taxon>Pentapetalae</taxon>
        <taxon>rosids</taxon>
        <taxon>fabids</taxon>
        <taxon>Fabales</taxon>
        <taxon>Fabaceae</taxon>
        <taxon>Papilionoideae</taxon>
        <taxon>50 kb inversion clade</taxon>
        <taxon>NPAAA clade</taxon>
        <taxon>Hologalegina</taxon>
        <taxon>IRL clade</taxon>
        <taxon>Cicereae</taxon>
        <taxon>Cicer</taxon>
    </lineage>
</organism>
<proteinExistence type="predicted"/>
<feature type="domain" description="FBD" evidence="1">
    <location>
        <begin position="369"/>
        <end position="439"/>
    </location>
</feature>
<dbReference type="InterPro" id="IPR050232">
    <property type="entry name" value="FBL13/AtMIF1-like"/>
</dbReference>
<dbReference type="InterPro" id="IPR001810">
    <property type="entry name" value="F-box_dom"/>
</dbReference>
<dbReference type="RefSeq" id="XP_004514346.1">
    <property type="nucleotide sequence ID" value="XM_004514289.3"/>
</dbReference>
<name>A0A1S2Z3F0_CICAR</name>
<sequence>MEEAKKLKTEHDRLSRLSDDLLCHILTFLPIKEAYRTSVLSSRWISLCNKILDLQFALPKSKRYQEIEYVYTILLRRTENIRKLTFFTHFGCEPTDAQLWVMSARKLQVKELDLDFILRKPIVFPVTFFMSMSLVVLKLRGNIKLQFDSSIAPNFPSLKILHLQLLIGYNYSDDREYDINNFLSGCPHLEEFRFYDCLIQPINISFHFLKRLHLNLFNPSYITDIGPLQINVPSLEFLQIADCSLRKYEFINLFNVDRAALCISKYSDFDGSYKLLKGISNVKSLTLRADTIKFLSKQDYLDDLCLLTFHNLLYLSVEISENCNWNMLLSFLQNAPKLKNLVIEKHFKRNLKRKEVGNSPWKGPIETPTCLSSSLKTFQFKGIQNIRAELDFTQYIIENSSKLEKVKIFTPKSKKSKSTSSTKRKLMQWSKKSSLLVWEINLF</sequence>
<dbReference type="SUPFAM" id="SSF81383">
    <property type="entry name" value="F-box domain"/>
    <property type="match status" value="1"/>
</dbReference>
<dbReference type="AlphaFoldDB" id="A0A1S2Z3F0"/>
<dbReference type="CDD" id="cd22160">
    <property type="entry name" value="F-box_AtFBL13-like"/>
    <property type="match status" value="1"/>
</dbReference>
<dbReference type="InterPro" id="IPR006566">
    <property type="entry name" value="FBD"/>
</dbReference>
<dbReference type="SUPFAM" id="SSF52047">
    <property type="entry name" value="RNI-like"/>
    <property type="match status" value="1"/>
</dbReference>
<keyword evidence="2" id="KW-1185">Reference proteome</keyword>
<accession>A0A1S2Z3F0</accession>
<dbReference type="Gene3D" id="1.20.1280.50">
    <property type="match status" value="1"/>
</dbReference>
<dbReference type="STRING" id="3827.A0A1S2Z3F0"/>
<dbReference type="SMART" id="SM00579">
    <property type="entry name" value="FBD"/>
    <property type="match status" value="1"/>
</dbReference>
<dbReference type="OrthoDB" id="1422999at2759"/>
<evidence type="ECO:0000313" key="2">
    <source>
        <dbReference type="Proteomes" id="UP000087171"/>
    </source>
</evidence>
<evidence type="ECO:0000313" key="3">
    <source>
        <dbReference type="RefSeq" id="XP_004514346.1"/>
    </source>
</evidence>
<evidence type="ECO:0000259" key="1">
    <source>
        <dbReference type="SMART" id="SM00579"/>
    </source>
</evidence>
<dbReference type="Pfam" id="PF08387">
    <property type="entry name" value="FBD"/>
    <property type="match status" value="1"/>
</dbReference>
<dbReference type="InterPro" id="IPR036047">
    <property type="entry name" value="F-box-like_dom_sf"/>
</dbReference>
<dbReference type="Gene3D" id="3.80.10.10">
    <property type="entry name" value="Ribonuclease Inhibitor"/>
    <property type="match status" value="1"/>
</dbReference>
<dbReference type="eggNOG" id="ENOG502RYTW">
    <property type="taxonomic scope" value="Eukaryota"/>
</dbReference>
<dbReference type="InterPro" id="IPR032675">
    <property type="entry name" value="LRR_dom_sf"/>
</dbReference>
<dbReference type="KEGG" id="cam:101488277"/>
<dbReference type="PANTHER" id="PTHR31900">
    <property type="entry name" value="F-BOX/RNI SUPERFAMILY PROTEIN-RELATED"/>
    <property type="match status" value="1"/>
</dbReference>
<dbReference type="GeneID" id="101488277"/>
<dbReference type="Pfam" id="PF00646">
    <property type="entry name" value="F-box"/>
    <property type="match status" value="1"/>
</dbReference>